<dbReference type="OrthoDB" id="9774747at2"/>
<dbReference type="Proteomes" id="UP000247540">
    <property type="component" value="Unassembled WGS sequence"/>
</dbReference>
<keyword evidence="2" id="KW-1185">Reference proteome</keyword>
<name>A0A318SJ82_9BURK</name>
<accession>A0A318SJ82</accession>
<comment type="caution">
    <text evidence="1">The sequence shown here is derived from an EMBL/GenBank/DDBJ whole genome shotgun (WGS) entry which is preliminary data.</text>
</comment>
<dbReference type="EMBL" id="QJTC01000004">
    <property type="protein sequence ID" value="PYE78928.1"/>
    <property type="molecule type" value="Genomic_DNA"/>
</dbReference>
<evidence type="ECO:0000313" key="1">
    <source>
        <dbReference type="EMBL" id="PYE78928.1"/>
    </source>
</evidence>
<gene>
    <name evidence="1" type="ORF">DFQ15_104121</name>
</gene>
<dbReference type="AlphaFoldDB" id="A0A318SJ82"/>
<dbReference type="Gene3D" id="1.10.3210.10">
    <property type="entry name" value="Hypothetical protein af1432"/>
    <property type="match status" value="1"/>
</dbReference>
<sequence>MKLIPLNLDSIRIGKPLPFSIRTTSGTLLASKGFVFEARDQVQAMVTRVGTLCVDIAESPEQHRAFMGQIDVLVRKEHTIGQIATAWIDAGLPTVDPRSRAEETLRGAPPDWHDMQIRATALLRDPKAPDFLTRLGRLHAELDVLSRRMPDATLFALTHFASSELEMYSATHGMLVAVVCIMAARDTLKWDAATVETVGKAALTMNISMTELQDELAQQTARPNENQMAVIAMHAHGSAGLLERQGITDPLWLDAVRLHHEPPSGALQDMQPAERLARLIERADIFAARLSPRVSRTAMPAAVAMRASYLDRDQKVDEAGKALFSAIGVYPPGCFVKLASNETAIVLKRGRTGTTPKVAVVLNRQGSPIGEMVVRDTMQPAYKIANGVTHGEVKVKLQLDRLLGMI</sequence>
<evidence type="ECO:0008006" key="3">
    <source>
        <dbReference type="Google" id="ProtNLM"/>
    </source>
</evidence>
<proteinExistence type="predicted"/>
<organism evidence="1 2">
    <name type="scientific">Xylophilus ampelinus</name>
    <dbReference type="NCBI Taxonomy" id="54067"/>
    <lineage>
        <taxon>Bacteria</taxon>
        <taxon>Pseudomonadati</taxon>
        <taxon>Pseudomonadota</taxon>
        <taxon>Betaproteobacteria</taxon>
        <taxon>Burkholderiales</taxon>
        <taxon>Xylophilus</taxon>
    </lineage>
</organism>
<evidence type="ECO:0000313" key="2">
    <source>
        <dbReference type="Proteomes" id="UP000247540"/>
    </source>
</evidence>
<protein>
    <recommendedName>
        <fullName evidence="3">Phosphohydrolase</fullName>
    </recommendedName>
</protein>
<dbReference type="RefSeq" id="WP_158529004.1">
    <property type="nucleotide sequence ID" value="NZ_JAMOFZ010000004.1"/>
</dbReference>
<reference evidence="1 2" key="1">
    <citation type="submission" date="2018-06" db="EMBL/GenBank/DDBJ databases">
        <title>Genomic Encyclopedia of Type Strains, Phase III (KMG-III): the genomes of soil and plant-associated and newly described type strains.</title>
        <authorList>
            <person name="Whitman W."/>
        </authorList>
    </citation>
    <scope>NUCLEOTIDE SEQUENCE [LARGE SCALE GENOMIC DNA]</scope>
    <source>
        <strain evidence="1 2">CECT 7646</strain>
    </source>
</reference>